<gene>
    <name evidence="1" type="ORF">AEAE_0564</name>
</gene>
<dbReference type="GO" id="GO:0005975">
    <property type="term" value="P:carbohydrate metabolic process"/>
    <property type="evidence" value="ECO:0007669"/>
    <property type="project" value="InterPro"/>
</dbReference>
<dbReference type="Gene3D" id="2.10.10.90">
    <property type="match status" value="1"/>
</dbReference>
<protein>
    <recommendedName>
        <fullName evidence="3">Chitin-binding type-3 domain-containing protein</fullName>
    </recommendedName>
</protein>
<dbReference type="EMBL" id="MWWU01000002">
    <property type="protein sequence ID" value="OZG56076.1"/>
    <property type="molecule type" value="Genomic_DNA"/>
</dbReference>
<name>A0A261FAZ0_9BIFI</name>
<dbReference type="InterPro" id="IPR036573">
    <property type="entry name" value="CBM_sf_5/12"/>
</dbReference>
<proteinExistence type="predicted"/>
<comment type="caution">
    <text evidence="1">The sequence shown here is derived from an EMBL/GenBank/DDBJ whole genome shotgun (WGS) entry which is preliminary data.</text>
</comment>
<dbReference type="GO" id="GO:0004553">
    <property type="term" value="F:hydrolase activity, hydrolyzing O-glycosyl compounds"/>
    <property type="evidence" value="ECO:0007669"/>
    <property type="project" value="InterPro"/>
</dbReference>
<dbReference type="OrthoDB" id="1849628at2"/>
<dbReference type="AlphaFoldDB" id="A0A261FAZ0"/>
<reference evidence="1 2" key="1">
    <citation type="journal article" date="2017" name="BMC Genomics">
        <title>Comparative genomic and phylogenomic analyses of the Bifidobacteriaceae family.</title>
        <authorList>
            <person name="Lugli G.A."/>
            <person name="Milani C."/>
            <person name="Turroni F."/>
            <person name="Duranti S."/>
            <person name="Mancabelli L."/>
            <person name="Mangifesta M."/>
            <person name="Ferrario C."/>
            <person name="Modesto M."/>
            <person name="Mattarelli P."/>
            <person name="Jiri K."/>
            <person name="van Sinderen D."/>
            <person name="Ventura M."/>
        </authorList>
    </citation>
    <scope>NUCLEOTIDE SEQUENCE [LARGE SCALE GENOMIC DNA]</scope>
    <source>
        <strain evidence="1 2">LMG 21773</strain>
    </source>
</reference>
<keyword evidence="2" id="KW-1185">Reference proteome</keyword>
<organism evidence="1 2">
    <name type="scientific">Aeriscardovia aeriphila</name>
    <dbReference type="NCBI Taxonomy" id="218139"/>
    <lineage>
        <taxon>Bacteria</taxon>
        <taxon>Bacillati</taxon>
        <taxon>Actinomycetota</taxon>
        <taxon>Actinomycetes</taxon>
        <taxon>Bifidobacteriales</taxon>
        <taxon>Bifidobacteriaceae</taxon>
        <taxon>Aeriscardovia</taxon>
    </lineage>
</organism>
<dbReference type="RefSeq" id="WP_094689642.1">
    <property type="nucleotide sequence ID" value="NZ_JACBYZ010000001.1"/>
</dbReference>
<evidence type="ECO:0008006" key="3">
    <source>
        <dbReference type="Google" id="ProtNLM"/>
    </source>
</evidence>
<dbReference type="SUPFAM" id="SSF51055">
    <property type="entry name" value="Carbohydrate binding domain"/>
    <property type="match status" value="1"/>
</dbReference>
<dbReference type="Proteomes" id="UP000228976">
    <property type="component" value="Unassembled WGS sequence"/>
</dbReference>
<evidence type="ECO:0000313" key="1">
    <source>
        <dbReference type="EMBL" id="OZG56076.1"/>
    </source>
</evidence>
<evidence type="ECO:0000313" key="2">
    <source>
        <dbReference type="Proteomes" id="UP000228976"/>
    </source>
</evidence>
<dbReference type="GO" id="GO:0030246">
    <property type="term" value="F:carbohydrate binding"/>
    <property type="evidence" value="ECO:0007669"/>
    <property type="project" value="InterPro"/>
</dbReference>
<dbReference type="GO" id="GO:0005576">
    <property type="term" value="C:extracellular region"/>
    <property type="evidence" value="ECO:0007669"/>
    <property type="project" value="InterPro"/>
</dbReference>
<sequence>MYVQVDEDQRLVCAVDNPDYAGEGWVEVPVPVDTVGGLLSDWKLRDDKLVFDPQPPQIEASETDGLHGLLPVLVQNAAGRLDDQQLLQVAGSLPVWQVGQAYRQEDAVRYSTGVYRAVEDHVSEPAACPTLAGNDMWIRVGRPHADGLWDWLAPVSQETAYPLGARIYYQGAIYQSLTETNMWTPSHYGWEKVESE</sequence>
<accession>A0A261FAZ0</accession>